<evidence type="ECO:0000256" key="1">
    <source>
        <dbReference type="SAM" id="SignalP"/>
    </source>
</evidence>
<organism evidence="2 3">
    <name type="scientific">Rhodobacter aestuarii</name>
    <dbReference type="NCBI Taxonomy" id="453582"/>
    <lineage>
        <taxon>Bacteria</taxon>
        <taxon>Pseudomonadati</taxon>
        <taxon>Pseudomonadota</taxon>
        <taxon>Alphaproteobacteria</taxon>
        <taxon>Rhodobacterales</taxon>
        <taxon>Rhodobacter group</taxon>
        <taxon>Rhodobacter</taxon>
    </lineage>
</organism>
<keyword evidence="1" id="KW-0732">Signal</keyword>
<dbReference type="RefSeq" id="WP_076486426.1">
    <property type="nucleotide sequence ID" value="NZ_FTOG01000017.1"/>
</dbReference>
<feature type="chain" id="PRO_5013134323" description="Tat (Twin-arginine translocation) pathway signal sequence" evidence="1">
    <location>
        <begin position="42"/>
        <end position="118"/>
    </location>
</feature>
<sequence>MSAHNPTSGNAPGLPAVLPRRSFLAALAPLGALAVASPAIARTMTREEQIEHHKAELFRLYAETVPEGTELQNFMMDYSPRGEFYQMNARRPDQLGHKDPWWHFSTVDNEWRYCEVRA</sequence>
<gene>
    <name evidence="2" type="ORF">SAMN05421580_11727</name>
</gene>
<dbReference type="Proteomes" id="UP000186221">
    <property type="component" value="Unassembled WGS sequence"/>
</dbReference>
<dbReference type="EMBL" id="FTOG01000017">
    <property type="protein sequence ID" value="SIT21488.1"/>
    <property type="molecule type" value="Genomic_DNA"/>
</dbReference>
<dbReference type="STRING" id="453582.SAMN05421580_11727"/>
<protein>
    <recommendedName>
        <fullName evidence="4">Tat (Twin-arginine translocation) pathway signal sequence</fullName>
    </recommendedName>
</protein>
<dbReference type="PROSITE" id="PS51318">
    <property type="entry name" value="TAT"/>
    <property type="match status" value="1"/>
</dbReference>
<name>A0A1N7QF66_9RHOB</name>
<dbReference type="InterPro" id="IPR006311">
    <property type="entry name" value="TAT_signal"/>
</dbReference>
<feature type="signal peptide" evidence="1">
    <location>
        <begin position="1"/>
        <end position="41"/>
    </location>
</feature>
<reference evidence="3" key="1">
    <citation type="submission" date="2017-01" db="EMBL/GenBank/DDBJ databases">
        <authorList>
            <person name="Varghese N."/>
            <person name="Submissions S."/>
        </authorList>
    </citation>
    <scope>NUCLEOTIDE SEQUENCE [LARGE SCALE GENOMIC DNA]</scope>
    <source>
        <strain evidence="3">DSM 19945</strain>
    </source>
</reference>
<evidence type="ECO:0008006" key="4">
    <source>
        <dbReference type="Google" id="ProtNLM"/>
    </source>
</evidence>
<dbReference type="OrthoDB" id="9929724at2"/>
<proteinExistence type="predicted"/>
<keyword evidence="3" id="KW-1185">Reference proteome</keyword>
<evidence type="ECO:0000313" key="2">
    <source>
        <dbReference type="EMBL" id="SIT21488.1"/>
    </source>
</evidence>
<evidence type="ECO:0000313" key="3">
    <source>
        <dbReference type="Proteomes" id="UP000186221"/>
    </source>
</evidence>
<accession>A0A1N7QF66</accession>
<dbReference type="AlphaFoldDB" id="A0A1N7QF66"/>